<dbReference type="InterPro" id="IPR006379">
    <property type="entry name" value="HAD-SF_hydro_IIB"/>
</dbReference>
<evidence type="ECO:0000256" key="3">
    <source>
        <dbReference type="ARBA" id="ARBA00022801"/>
    </source>
</evidence>
<comment type="function">
    <text evidence="4">Removes the phosphate from trehalose 6-phosphate to produce free trehalose.</text>
</comment>
<dbReference type="InterPro" id="IPR023214">
    <property type="entry name" value="HAD_sf"/>
</dbReference>
<dbReference type="Gene3D" id="3.40.50.1000">
    <property type="entry name" value="HAD superfamily/HAD-like"/>
    <property type="match status" value="1"/>
</dbReference>
<keyword evidence="6" id="KW-1185">Reference proteome</keyword>
<dbReference type="Gene3D" id="3.30.70.1020">
    <property type="entry name" value="Trehalose-6-phosphate phosphatase related protein, domain 2"/>
    <property type="match status" value="1"/>
</dbReference>
<keyword evidence="4" id="KW-0460">Magnesium</keyword>
<dbReference type="InterPro" id="IPR036412">
    <property type="entry name" value="HAD-like_sf"/>
</dbReference>
<evidence type="ECO:0000313" key="6">
    <source>
        <dbReference type="Proteomes" id="UP001562178"/>
    </source>
</evidence>
<dbReference type="NCBIfam" id="TIGR01484">
    <property type="entry name" value="HAD-SF-IIB"/>
    <property type="match status" value="1"/>
</dbReference>
<comment type="pathway">
    <text evidence="1 4">Glycan biosynthesis; trehalose biosynthesis.</text>
</comment>
<comment type="similarity">
    <text evidence="2 4">Belongs to the trehalose phosphatase family.</text>
</comment>
<comment type="catalytic activity">
    <reaction evidence="4">
        <text>alpha,alpha-trehalose 6-phosphate + H2O = alpha,alpha-trehalose + phosphate</text>
        <dbReference type="Rhea" id="RHEA:23420"/>
        <dbReference type="ChEBI" id="CHEBI:15377"/>
        <dbReference type="ChEBI" id="CHEBI:16551"/>
        <dbReference type="ChEBI" id="CHEBI:43474"/>
        <dbReference type="ChEBI" id="CHEBI:58429"/>
        <dbReference type="EC" id="3.1.3.12"/>
    </reaction>
</comment>
<accession>A0ABV4B4C1</accession>
<dbReference type="PANTHER" id="PTHR43768">
    <property type="entry name" value="TREHALOSE 6-PHOSPHATE PHOSPHATASE"/>
    <property type="match status" value="1"/>
</dbReference>
<comment type="caution">
    <text evidence="5">The sequence shown here is derived from an EMBL/GenBank/DDBJ whole genome shotgun (WGS) entry which is preliminary data.</text>
</comment>
<evidence type="ECO:0000256" key="2">
    <source>
        <dbReference type="ARBA" id="ARBA00008770"/>
    </source>
</evidence>
<dbReference type="InterPro" id="IPR044651">
    <property type="entry name" value="OTSB-like"/>
</dbReference>
<dbReference type="EC" id="3.1.3.12" evidence="4"/>
<keyword evidence="3 4" id="KW-0378">Hydrolase</keyword>
<reference evidence="5 6" key="1">
    <citation type="journal article" date="2016" name="Int. J. Syst. Evol. Microbiol.">
        <title>Description of Comamonas sediminis sp. nov., isolated from lagoon sediments.</title>
        <authorList>
            <person name="Subhash Y."/>
            <person name="Bang J.J."/>
            <person name="You T.H."/>
            <person name="Lee S.S."/>
        </authorList>
    </citation>
    <scope>NUCLEOTIDE SEQUENCE [LARGE SCALE GENOMIC DNA]</scope>
    <source>
        <strain evidence="5 6">JCM 31169</strain>
    </source>
</reference>
<sequence length="255" mass="27036">MPTDPLMPPYPQPDMALFLDFDGTLVPLAATPDSIIVPPGLVPLLQQLQTVLGGAVAVISGREIAAVDRYVHPLRLPCAGSHGAERRRADGQQSQLLGDGLEHIATACWQLAARHPALLVESKPSGVALHYRRDPTLEPQCLRVLEAAVAGRPDWVLVRGKCVIEALPAGINKGAAIAAFMQEAPFAGRTACFAGDDVTDETGFSVVQQQQGVAIKVGPGASCARYRLGGVPQVHAWLHTACAQLTARRSLEARV</sequence>
<comment type="cofactor">
    <cofactor evidence="4">
        <name>Mg(2+)</name>
        <dbReference type="ChEBI" id="CHEBI:18420"/>
    </cofactor>
</comment>
<proteinExistence type="inferred from homology"/>
<name>A0ABV4B4C1_9BURK</name>
<organism evidence="5 6">
    <name type="scientific">Comamonas sediminis</name>
    <dbReference type="NCBI Taxonomy" id="1783360"/>
    <lineage>
        <taxon>Bacteria</taxon>
        <taxon>Pseudomonadati</taxon>
        <taxon>Pseudomonadota</taxon>
        <taxon>Betaproteobacteria</taxon>
        <taxon>Burkholderiales</taxon>
        <taxon>Comamonadaceae</taxon>
        <taxon>Comamonas</taxon>
    </lineage>
</organism>
<dbReference type="InterPro" id="IPR003337">
    <property type="entry name" value="Trehalose_PPase"/>
</dbReference>
<dbReference type="NCBIfam" id="TIGR00685">
    <property type="entry name" value="T6PP"/>
    <property type="match status" value="1"/>
</dbReference>
<dbReference type="RefSeq" id="WP_369460090.1">
    <property type="nucleotide sequence ID" value="NZ_JBGBDC010000004.1"/>
</dbReference>
<evidence type="ECO:0000256" key="1">
    <source>
        <dbReference type="ARBA" id="ARBA00005199"/>
    </source>
</evidence>
<evidence type="ECO:0000313" key="5">
    <source>
        <dbReference type="EMBL" id="MEY2251700.1"/>
    </source>
</evidence>
<dbReference type="Pfam" id="PF02358">
    <property type="entry name" value="Trehalose_PPase"/>
    <property type="match status" value="1"/>
</dbReference>
<dbReference type="CDD" id="cd01627">
    <property type="entry name" value="HAD_TPP"/>
    <property type="match status" value="1"/>
</dbReference>
<dbReference type="GO" id="GO:0004805">
    <property type="term" value="F:trehalose-phosphatase activity"/>
    <property type="evidence" value="ECO:0007669"/>
    <property type="project" value="UniProtKB-EC"/>
</dbReference>
<dbReference type="Proteomes" id="UP001562178">
    <property type="component" value="Unassembled WGS sequence"/>
</dbReference>
<dbReference type="PANTHER" id="PTHR43768:SF3">
    <property type="entry name" value="TREHALOSE 6-PHOSPHATE PHOSPHATASE"/>
    <property type="match status" value="1"/>
</dbReference>
<keyword evidence="4" id="KW-0479">Metal-binding</keyword>
<dbReference type="EMBL" id="JBGBDC010000004">
    <property type="protein sequence ID" value="MEY2251700.1"/>
    <property type="molecule type" value="Genomic_DNA"/>
</dbReference>
<gene>
    <name evidence="5" type="primary">otsB</name>
    <name evidence="5" type="ORF">AB7A72_11860</name>
</gene>
<dbReference type="SUPFAM" id="SSF56784">
    <property type="entry name" value="HAD-like"/>
    <property type="match status" value="1"/>
</dbReference>
<protein>
    <recommendedName>
        <fullName evidence="4">Trehalose 6-phosphate phosphatase</fullName>
        <ecNumber evidence="4">3.1.3.12</ecNumber>
    </recommendedName>
</protein>
<evidence type="ECO:0000256" key="4">
    <source>
        <dbReference type="RuleBase" id="RU361117"/>
    </source>
</evidence>